<comment type="subcellular location">
    <subcellularLocation>
        <location evidence="1">Cell membrane</location>
        <topology evidence="1">Multi-pass membrane protein</topology>
    </subcellularLocation>
</comment>
<protein>
    <submittedName>
        <fullName evidence="8">Nrfd family</fullName>
    </submittedName>
</protein>
<feature type="transmembrane region" description="Helical" evidence="7">
    <location>
        <begin position="231"/>
        <end position="254"/>
    </location>
</feature>
<feature type="transmembrane region" description="Helical" evidence="7">
    <location>
        <begin position="190"/>
        <end position="211"/>
    </location>
</feature>
<organism evidence="8 9">
    <name type="scientific">Desulfoluna butyratoxydans</name>
    <dbReference type="NCBI Taxonomy" id="231438"/>
    <lineage>
        <taxon>Bacteria</taxon>
        <taxon>Pseudomonadati</taxon>
        <taxon>Thermodesulfobacteriota</taxon>
        <taxon>Desulfobacteria</taxon>
        <taxon>Desulfobacterales</taxon>
        <taxon>Desulfolunaceae</taxon>
        <taxon>Desulfoluna</taxon>
    </lineage>
</organism>
<dbReference type="Pfam" id="PF03916">
    <property type="entry name" value="NrfD"/>
    <property type="match status" value="1"/>
</dbReference>
<evidence type="ECO:0000256" key="2">
    <source>
        <dbReference type="ARBA" id="ARBA00008929"/>
    </source>
</evidence>
<feature type="transmembrane region" description="Helical" evidence="7">
    <location>
        <begin position="49"/>
        <end position="72"/>
    </location>
</feature>
<dbReference type="PANTHER" id="PTHR34856">
    <property type="entry name" value="PROTEIN NRFD"/>
    <property type="match status" value="1"/>
</dbReference>
<feature type="transmembrane region" description="Helical" evidence="7">
    <location>
        <begin position="349"/>
        <end position="367"/>
    </location>
</feature>
<keyword evidence="4 7" id="KW-0812">Transmembrane</keyword>
<feature type="transmembrane region" description="Helical" evidence="7">
    <location>
        <begin position="274"/>
        <end position="293"/>
    </location>
</feature>
<feature type="transmembrane region" description="Helical" evidence="7">
    <location>
        <begin position="120"/>
        <end position="138"/>
    </location>
</feature>
<comment type="similarity">
    <text evidence="2">Belongs to the NrfD family.</text>
</comment>
<feature type="transmembrane region" description="Helical" evidence="7">
    <location>
        <begin position="305"/>
        <end position="324"/>
    </location>
</feature>
<evidence type="ECO:0000256" key="5">
    <source>
        <dbReference type="ARBA" id="ARBA00022989"/>
    </source>
</evidence>
<dbReference type="GO" id="GO:0005886">
    <property type="term" value="C:plasma membrane"/>
    <property type="evidence" value="ECO:0007669"/>
    <property type="project" value="UniProtKB-SubCell"/>
</dbReference>
<dbReference type="InterPro" id="IPR005614">
    <property type="entry name" value="NrfD-like"/>
</dbReference>
<gene>
    <name evidence="8" type="ORF">MSL71_41260</name>
</gene>
<keyword evidence="5 7" id="KW-1133">Transmembrane helix</keyword>
<dbReference type="EMBL" id="CAADHO010000009">
    <property type="protein sequence ID" value="VFQ46459.1"/>
    <property type="molecule type" value="Genomic_DNA"/>
</dbReference>
<proteinExistence type="inferred from homology"/>
<keyword evidence="3" id="KW-1003">Cell membrane</keyword>
<feature type="transmembrane region" description="Helical" evidence="7">
    <location>
        <begin position="84"/>
        <end position="114"/>
    </location>
</feature>
<dbReference type="RefSeq" id="WP_180144192.1">
    <property type="nucleotide sequence ID" value="NZ_CAADHO010000009.1"/>
</dbReference>
<reference evidence="8 9" key="1">
    <citation type="submission" date="2019-03" db="EMBL/GenBank/DDBJ databases">
        <authorList>
            <person name="Nijsse B."/>
        </authorList>
    </citation>
    <scope>NUCLEOTIDE SEQUENCE [LARGE SCALE GENOMIC DNA]</scope>
    <source>
        <strain evidence="8">Desulfoluna butyratoxydans MSL71</strain>
    </source>
</reference>
<name>A0A4U8YSX7_9BACT</name>
<evidence type="ECO:0000256" key="4">
    <source>
        <dbReference type="ARBA" id="ARBA00022692"/>
    </source>
</evidence>
<sequence>MNGKKARYAIWLGGLGACILAGLYATITLFREGHWLFAANDVVVWSLPLGMYLFLALSSSGLAMLSALPTLFGMKRLAPSSKRLVFLALATLCGAFVAIALEIGNIGSMIYFIISPNLASPIWWMGALYTAELLLLAVKFGCLHIRDRQSALHKTASSLSFLCAMAAPMVLGAVFGTTESRAVYFGPMLSIFYLVMALFSGTALFLLHTVICHRLEAGRFSSYRPPVDEVFYTLLAWSAAAAIVITGVKSAVAASTVLPEFMAHRTVNTPFGSLFGFPLEVIVGLVVPFALLMSPAVRKTATGTLAAALIAWIGSLVIHMKLLINGQRFPVGPKAEQFPDVVTYAPSPWEWLVALLAISVMLLLYTLGERYLNLGTDGAATR</sequence>
<keyword evidence="6 7" id="KW-0472">Membrane</keyword>
<dbReference type="PROSITE" id="PS51257">
    <property type="entry name" value="PROKAR_LIPOPROTEIN"/>
    <property type="match status" value="1"/>
</dbReference>
<evidence type="ECO:0000256" key="6">
    <source>
        <dbReference type="ARBA" id="ARBA00023136"/>
    </source>
</evidence>
<evidence type="ECO:0000256" key="3">
    <source>
        <dbReference type="ARBA" id="ARBA00022475"/>
    </source>
</evidence>
<accession>A0A4U8YSX7</accession>
<evidence type="ECO:0000256" key="7">
    <source>
        <dbReference type="SAM" id="Phobius"/>
    </source>
</evidence>
<evidence type="ECO:0000313" key="9">
    <source>
        <dbReference type="Proteomes" id="UP000507962"/>
    </source>
</evidence>
<dbReference type="InterPro" id="IPR052049">
    <property type="entry name" value="Electron_transfer_protein"/>
</dbReference>
<dbReference type="AlphaFoldDB" id="A0A4U8YSX7"/>
<keyword evidence="9" id="KW-1185">Reference proteome</keyword>
<evidence type="ECO:0000313" key="8">
    <source>
        <dbReference type="EMBL" id="VFQ46459.1"/>
    </source>
</evidence>
<evidence type="ECO:0000256" key="1">
    <source>
        <dbReference type="ARBA" id="ARBA00004651"/>
    </source>
</evidence>
<dbReference type="Proteomes" id="UP000507962">
    <property type="component" value="Unassembled WGS sequence"/>
</dbReference>
<feature type="transmembrane region" description="Helical" evidence="7">
    <location>
        <begin position="159"/>
        <end position="178"/>
    </location>
</feature>
<dbReference type="PANTHER" id="PTHR34856:SF2">
    <property type="entry name" value="PROTEIN NRFD"/>
    <property type="match status" value="1"/>
</dbReference>